<evidence type="ECO:0000256" key="9">
    <source>
        <dbReference type="ARBA" id="ARBA00023136"/>
    </source>
</evidence>
<dbReference type="Proteomes" id="UP000504634">
    <property type="component" value="Unplaced"/>
</dbReference>
<evidence type="ECO:0000256" key="8">
    <source>
        <dbReference type="ARBA" id="ARBA00023034"/>
    </source>
</evidence>
<dbReference type="GO" id="GO:0000139">
    <property type="term" value="C:Golgi membrane"/>
    <property type="evidence" value="ECO:0007669"/>
    <property type="project" value="UniProtKB-SubCell"/>
</dbReference>
<evidence type="ECO:0000256" key="3">
    <source>
        <dbReference type="ARBA" id="ARBA00022676"/>
    </source>
</evidence>
<evidence type="ECO:0000313" key="11">
    <source>
        <dbReference type="Proteomes" id="UP000504634"/>
    </source>
</evidence>
<evidence type="ECO:0000256" key="5">
    <source>
        <dbReference type="ARBA" id="ARBA00022692"/>
    </source>
</evidence>
<dbReference type="OrthoDB" id="1158011at2759"/>
<dbReference type="PANTHER" id="PTHR11214:SF3">
    <property type="entry name" value="BETA-1,3-GALACTOSYLTRANSFERASE 6"/>
    <property type="match status" value="1"/>
</dbReference>
<keyword evidence="11" id="KW-1185">Reference proteome</keyword>
<dbReference type="GeneID" id="115625936"/>
<dbReference type="EC" id="2.4.1.-" evidence="10"/>
<accession>A0A6J2TPI7</accession>
<evidence type="ECO:0000256" key="7">
    <source>
        <dbReference type="ARBA" id="ARBA00022989"/>
    </source>
</evidence>
<comment type="subcellular location">
    <subcellularLocation>
        <location evidence="1 10">Golgi apparatus membrane</location>
        <topology evidence="1 10">Single-pass type II membrane protein</topology>
    </subcellularLocation>
</comment>
<keyword evidence="7 10" id="KW-1133">Transmembrane helix</keyword>
<organism evidence="11 12">
    <name type="scientific">Drosophila lebanonensis</name>
    <name type="common">Fruit fly</name>
    <name type="synonym">Scaptodrosophila lebanonensis</name>
    <dbReference type="NCBI Taxonomy" id="7225"/>
    <lineage>
        <taxon>Eukaryota</taxon>
        <taxon>Metazoa</taxon>
        <taxon>Ecdysozoa</taxon>
        <taxon>Arthropoda</taxon>
        <taxon>Hexapoda</taxon>
        <taxon>Insecta</taxon>
        <taxon>Pterygota</taxon>
        <taxon>Neoptera</taxon>
        <taxon>Endopterygota</taxon>
        <taxon>Diptera</taxon>
        <taxon>Brachycera</taxon>
        <taxon>Muscomorpha</taxon>
        <taxon>Ephydroidea</taxon>
        <taxon>Drosophilidae</taxon>
        <taxon>Scaptodrosophila</taxon>
    </lineage>
</organism>
<keyword evidence="9 10" id="KW-0472">Membrane</keyword>
<keyword evidence="4" id="KW-0808">Transferase</keyword>
<dbReference type="AlphaFoldDB" id="A0A6J2TPI7"/>
<dbReference type="GO" id="GO:0047220">
    <property type="term" value="F:galactosylxylosylprotein 3-beta-galactosyltransferase activity"/>
    <property type="evidence" value="ECO:0007669"/>
    <property type="project" value="TreeGrafter"/>
</dbReference>
<keyword evidence="5 10" id="KW-0812">Transmembrane</keyword>
<dbReference type="PANTHER" id="PTHR11214">
    <property type="entry name" value="BETA-1,3-N-ACETYLGLUCOSAMINYLTRANSFERASE"/>
    <property type="match status" value="1"/>
</dbReference>
<dbReference type="GO" id="GO:0006493">
    <property type="term" value="P:protein O-linked glycosylation"/>
    <property type="evidence" value="ECO:0007669"/>
    <property type="project" value="TreeGrafter"/>
</dbReference>
<keyword evidence="8 10" id="KW-0333">Golgi apparatus</keyword>
<dbReference type="GO" id="GO:0006024">
    <property type="term" value="P:glycosaminoglycan biosynthetic process"/>
    <property type="evidence" value="ECO:0007669"/>
    <property type="project" value="TreeGrafter"/>
</dbReference>
<dbReference type="InterPro" id="IPR002659">
    <property type="entry name" value="Glyco_trans_31"/>
</dbReference>
<evidence type="ECO:0000256" key="2">
    <source>
        <dbReference type="ARBA" id="ARBA00008661"/>
    </source>
</evidence>
<dbReference type="Gene3D" id="3.90.550.50">
    <property type="match status" value="1"/>
</dbReference>
<gene>
    <name evidence="12" type="primary">LOC115625936</name>
</gene>
<dbReference type="CTD" id="35848"/>
<evidence type="ECO:0000256" key="4">
    <source>
        <dbReference type="ARBA" id="ARBA00022679"/>
    </source>
</evidence>
<dbReference type="Pfam" id="PF01762">
    <property type="entry name" value="Galactosyl_T"/>
    <property type="match status" value="1"/>
</dbReference>
<evidence type="ECO:0000256" key="6">
    <source>
        <dbReference type="ARBA" id="ARBA00022968"/>
    </source>
</evidence>
<keyword evidence="6 10" id="KW-0735">Signal-anchor</keyword>
<evidence type="ECO:0000313" key="12">
    <source>
        <dbReference type="RefSeq" id="XP_030377033.1"/>
    </source>
</evidence>
<proteinExistence type="inferred from homology"/>
<evidence type="ECO:0000256" key="1">
    <source>
        <dbReference type="ARBA" id="ARBA00004323"/>
    </source>
</evidence>
<comment type="similarity">
    <text evidence="2 10">Belongs to the glycosyltransferase 31 family.</text>
</comment>
<protein>
    <recommendedName>
        <fullName evidence="10">Hexosyltransferase</fullName>
        <ecNumber evidence="10">2.4.1.-</ecNumber>
    </recommendedName>
</protein>
<dbReference type="RefSeq" id="XP_030377033.1">
    <property type="nucleotide sequence ID" value="XM_030521173.1"/>
</dbReference>
<reference evidence="12" key="1">
    <citation type="submission" date="2025-08" db="UniProtKB">
        <authorList>
            <consortium name="RefSeq"/>
        </authorList>
    </citation>
    <scope>IDENTIFICATION</scope>
    <source>
        <strain evidence="12">11010-0011.00</strain>
        <tissue evidence="12">Whole body</tissue>
    </source>
</reference>
<keyword evidence="3 10" id="KW-0328">Glycosyltransferase</keyword>
<sequence>MKSIYYISIDASTFSACLPYVSKPEGCNMRRMSNLITLFTAITAFFFGCFITKILTIVDKCPAHKSGVAKLEPHPNLFLMVLIMSAPRNVEQRNAMRETWLKLGQPLQQPYFPEENIYLPAYGARGHLQMETVTSQANRLRLYMDWAAKLPYMDAPKTKRTIQVKHFFAIGMQHISSVVRAELAREQSQHNDLLLLPRLHDAYTNLTEKLLQSIDALTHHYEFSYLIKVDDDSYVKLDNLLNVLISYDRKLLRKSSEYRHEQLPQLYWGYFNGRATIKSKGQWSEPNYYLSKHFITYALGGGYVISRKLCEFVANNSQHLSTYVSEDVSMGTWLAPLRHVYRWHDPRFDTTYVPRACRSHHLVLHKRNEVRMRDLYMGKLCSPEQSSARSLPAEYYYDWSKPVDKCCDSLVV</sequence>
<feature type="transmembrane region" description="Helical" evidence="10">
    <location>
        <begin position="35"/>
        <end position="55"/>
    </location>
</feature>
<name>A0A6J2TPI7_DROLE</name>
<dbReference type="FunFam" id="3.90.550.50:FF:000065">
    <property type="entry name" value="Hexosyltransferase"/>
    <property type="match status" value="1"/>
</dbReference>
<evidence type="ECO:0000256" key="10">
    <source>
        <dbReference type="RuleBase" id="RU363063"/>
    </source>
</evidence>